<name>A0A814Z0Z4_9BILA</name>
<dbReference type="PANTHER" id="PTHR45641">
    <property type="entry name" value="TETRATRICOPEPTIDE REPEAT PROTEIN (AFU_ORTHOLOGUE AFUA_6G03870)"/>
    <property type="match status" value="1"/>
</dbReference>
<dbReference type="InterPro" id="IPR011990">
    <property type="entry name" value="TPR-like_helical_dom_sf"/>
</dbReference>
<organism evidence="4 5">
    <name type="scientific">Adineta steineri</name>
    <dbReference type="NCBI Taxonomy" id="433720"/>
    <lineage>
        <taxon>Eukaryota</taxon>
        <taxon>Metazoa</taxon>
        <taxon>Spiralia</taxon>
        <taxon>Gnathifera</taxon>
        <taxon>Rotifera</taxon>
        <taxon>Eurotatoria</taxon>
        <taxon>Bdelloidea</taxon>
        <taxon>Adinetida</taxon>
        <taxon>Adinetidae</taxon>
        <taxon>Adineta</taxon>
    </lineage>
</organism>
<feature type="repeat" description="TPR" evidence="3">
    <location>
        <begin position="30"/>
        <end position="63"/>
    </location>
</feature>
<dbReference type="PROSITE" id="PS50293">
    <property type="entry name" value="TPR_REGION"/>
    <property type="match status" value="2"/>
</dbReference>
<evidence type="ECO:0000313" key="4">
    <source>
        <dbReference type="EMBL" id="CAF1236676.1"/>
    </source>
</evidence>
<protein>
    <submittedName>
        <fullName evidence="4">Uncharacterized protein</fullName>
    </submittedName>
</protein>
<dbReference type="InterPro" id="IPR019734">
    <property type="entry name" value="TPR_rpt"/>
</dbReference>
<dbReference type="SUPFAM" id="SSF48452">
    <property type="entry name" value="TPR-like"/>
    <property type="match status" value="1"/>
</dbReference>
<evidence type="ECO:0000256" key="2">
    <source>
        <dbReference type="ARBA" id="ARBA00022803"/>
    </source>
</evidence>
<dbReference type="PROSITE" id="PS50005">
    <property type="entry name" value="TPR"/>
    <property type="match status" value="2"/>
</dbReference>
<dbReference type="Pfam" id="PF13424">
    <property type="entry name" value="TPR_12"/>
    <property type="match status" value="1"/>
</dbReference>
<evidence type="ECO:0000256" key="3">
    <source>
        <dbReference type="PROSITE-ProRule" id="PRU00339"/>
    </source>
</evidence>
<comment type="caution">
    <text evidence="4">The sequence shown here is derived from an EMBL/GenBank/DDBJ whole genome shotgun (WGS) entry which is preliminary data.</text>
</comment>
<evidence type="ECO:0000256" key="1">
    <source>
        <dbReference type="ARBA" id="ARBA00022737"/>
    </source>
</evidence>
<dbReference type="SMART" id="SM00028">
    <property type="entry name" value="TPR"/>
    <property type="match status" value="2"/>
</dbReference>
<gene>
    <name evidence="4" type="ORF">VCS650_LOCUS27556</name>
</gene>
<feature type="repeat" description="TPR" evidence="3">
    <location>
        <begin position="72"/>
        <end position="105"/>
    </location>
</feature>
<dbReference type="Gene3D" id="1.25.40.10">
    <property type="entry name" value="Tetratricopeptide repeat domain"/>
    <property type="match status" value="1"/>
</dbReference>
<keyword evidence="2 3" id="KW-0802">TPR repeat</keyword>
<dbReference type="EMBL" id="CAJNON010000389">
    <property type="protein sequence ID" value="CAF1236676.1"/>
    <property type="molecule type" value="Genomic_DNA"/>
</dbReference>
<dbReference type="AlphaFoldDB" id="A0A814Z0Z4"/>
<evidence type="ECO:0000313" key="5">
    <source>
        <dbReference type="Proteomes" id="UP000663891"/>
    </source>
</evidence>
<proteinExistence type="predicted"/>
<dbReference type="PANTHER" id="PTHR45641:SF19">
    <property type="entry name" value="NEPHROCYSTIN-3"/>
    <property type="match status" value="1"/>
</dbReference>
<sequence length="330" mass="37784">MGNYPKALSYYGKALEIAQHSRPSNHPDLARFYNNIGEVHAKMGNYLKALSYYEKNLEISKQSLPSNHPDLAYSYNNIGLVHEDIGNYSKAHTYYERAIQLGEQSLSSNHPNLQKLPAKITKKLTGFVRSPAVKCQELHRGIGSVQREYCFHESSEIQGNQSFPYRIVRPGKNNQQAIYTSETPQFINQIEELEYIFQNYVIQTNTVVVLRDNLRNIADQQQAELVSVIGIKLGVIYDSTTPEFSKPIDELQFIFNNYVIVTDTIVMLRDNLRHLLGFNQSQDGQTLIASIDIKLAGIITLMNSFINFMKEKKTLNVFLDEPFDDLFFLN</sequence>
<accession>A0A814Z0Z4</accession>
<dbReference type="Proteomes" id="UP000663891">
    <property type="component" value="Unassembled WGS sequence"/>
</dbReference>
<keyword evidence="1" id="KW-0677">Repeat</keyword>
<reference evidence="4" key="1">
    <citation type="submission" date="2021-02" db="EMBL/GenBank/DDBJ databases">
        <authorList>
            <person name="Nowell W R."/>
        </authorList>
    </citation>
    <scope>NUCLEOTIDE SEQUENCE</scope>
</reference>